<dbReference type="PANTHER" id="PTHR11240">
    <property type="entry name" value="RIBONUCLEASE T2"/>
    <property type="match status" value="1"/>
</dbReference>
<dbReference type="Proteomes" id="UP000786811">
    <property type="component" value="Unassembled WGS sequence"/>
</dbReference>
<dbReference type="InterPro" id="IPR001568">
    <property type="entry name" value="RNase_T2-like"/>
</dbReference>
<evidence type="ECO:0000313" key="4">
    <source>
        <dbReference type="EMBL" id="CAG5073607.1"/>
    </source>
</evidence>
<evidence type="ECO:0000256" key="1">
    <source>
        <dbReference type="ARBA" id="ARBA00007469"/>
    </source>
</evidence>
<evidence type="ECO:0000313" key="5">
    <source>
        <dbReference type="EMBL" id="CAG5093139.1"/>
    </source>
</evidence>
<dbReference type="SUPFAM" id="SSF55895">
    <property type="entry name" value="Ribonuclease Rh-like"/>
    <property type="match status" value="1"/>
</dbReference>
<evidence type="ECO:0000313" key="7">
    <source>
        <dbReference type="Proteomes" id="UP000786811"/>
    </source>
</evidence>
<feature type="chain" id="PRO_5036271394" evidence="3">
    <location>
        <begin position="23"/>
        <end position="233"/>
    </location>
</feature>
<dbReference type="GO" id="GO:0006401">
    <property type="term" value="P:RNA catabolic process"/>
    <property type="evidence" value="ECO:0007669"/>
    <property type="project" value="TreeGrafter"/>
</dbReference>
<accession>A0A8J2EBG0</accession>
<dbReference type="Gene3D" id="3.90.730.10">
    <property type="entry name" value="Ribonuclease T2-like"/>
    <property type="match status" value="1"/>
</dbReference>
<dbReference type="EMBL" id="CAJNRD030001120">
    <property type="protein sequence ID" value="CAG5093139.1"/>
    <property type="molecule type" value="Genomic_DNA"/>
</dbReference>
<keyword evidence="3" id="KW-0732">Signal</keyword>
<dbReference type="EMBL" id="CAJNRD030001114">
    <property type="protein sequence ID" value="CAG5073607.1"/>
    <property type="molecule type" value="Genomic_DNA"/>
</dbReference>
<feature type="signal peptide" evidence="3">
    <location>
        <begin position="1"/>
        <end position="22"/>
    </location>
</feature>
<evidence type="ECO:0000256" key="3">
    <source>
        <dbReference type="SAM" id="SignalP"/>
    </source>
</evidence>
<reference evidence="4" key="1">
    <citation type="submission" date="2021-04" db="EMBL/GenBank/DDBJ databases">
        <authorList>
            <person name="Chebbi M.A.C M."/>
        </authorList>
    </citation>
    <scope>NUCLEOTIDE SEQUENCE</scope>
</reference>
<protein>
    <submittedName>
        <fullName evidence="4">Similar to rnaset2: Ribonuclease T2 (Danio rerio)</fullName>
    </submittedName>
</protein>
<comment type="caution">
    <text evidence="4">The sequence shown here is derived from an EMBL/GenBank/DDBJ whole genome shotgun (WGS) entry which is preliminary data.</text>
</comment>
<dbReference type="OrthoDB" id="435754at2759"/>
<keyword evidence="7" id="KW-1185">Reference proteome</keyword>
<comment type="similarity">
    <text evidence="1 2">Belongs to the RNase T2 family.</text>
</comment>
<evidence type="ECO:0000313" key="6">
    <source>
        <dbReference type="EMBL" id="CAG5108245.1"/>
    </source>
</evidence>
<dbReference type="EMBL" id="CAJNRD030001124">
    <property type="protein sequence ID" value="CAG5108245.1"/>
    <property type="molecule type" value="Genomic_DNA"/>
</dbReference>
<dbReference type="GO" id="GO:0003723">
    <property type="term" value="F:RNA binding"/>
    <property type="evidence" value="ECO:0007669"/>
    <property type="project" value="InterPro"/>
</dbReference>
<dbReference type="Pfam" id="PF00445">
    <property type="entry name" value="Ribonuclease_T2"/>
    <property type="match status" value="1"/>
</dbReference>
<sequence length="233" mass="27301">MNFIKNIIFISTIAVVVSVAESSKNDVSHIFVQRLKPYICYKNEVCDLSTIDSWYIEEFKYWVQNKTYLCRNNYDQFHKDISPISETLTKKWGLEGYTRPGPIENLHLKWRNDGICADELEYFHKSLELFDKYNMNQILRENNILPNNNYTAQAISDAVSKGIGNKKPKVECFDNNGDIQLQKITLYFNKFFEPIDSVRSFANCEPDAILLYRDHTKKEYEYSSSAFHSHIST</sequence>
<organism evidence="4 7">
    <name type="scientific">Cotesia congregata</name>
    <name type="common">Parasitoid wasp</name>
    <name type="synonym">Apanteles congregatus</name>
    <dbReference type="NCBI Taxonomy" id="51543"/>
    <lineage>
        <taxon>Eukaryota</taxon>
        <taxon>Metazoa</taxon>
        <taxon>Ecdysozoa</taxon>
        <taxon>Arthropoda</taxon>
        <taxon>Hexapoda</taxon>
        <taxon>Insecta</taxon>
        <taxon>Pterygota</taxon>
        <taxon>Neoptera</taxon>
        <taxon>Endopterygota</taxon>
        <taxon>Hymenoptera</taxon>
        <taxon>Apocrita</taxon>
        <taxon>Ichneumonoidea</taxon>
        <taxon>Braconidae</taxon>
        <taxon>Microgastrinae</taxon>
        <taxon>Cotesia</taxon>
    </lineage>
</organism>
<dbReference type="GO" id="GO:0033897">
    <property type="term" value="F:ribonuclease T2 activity"/>
    <property type="evidence" value="ECO:0007669"/>
    <property type="project" value="InterPro"/>
</dbReference>
<evidence type="ECO:0000256" key="2">
    <source>
        <dbReference type="RuleBase" id="RU004328"/>
    </source>
</evidence>
<proteinExistence type="inferred from homology"/>
<dbReference type="InterPro" id="IPR036430">
    <property type="entry name" value="RNase_T2-like_sf"/>
</dbReference>
<gene>
    <name evidence="6" type="ORF">HICCMSTLAB_LOCUS13141</name>
    <name evidence="4" type="ORF">HICCMSTLAB_LOCUS520</name>
    <name evidence="5" type="ORF">HICCMSTLAB_LOCUS6615</name>
</gene>
<dbReference type="GO" id="GO:0005576">
    <property type="term" value="C:extracellular region"/>
    <property type="evidence" value="ECO:0007669"/>
    <property type="project" value="TreeGrafter"/>
</dbReference>
<dbReference type="AlphaFoldDB" id="A0A8J2EBG0"/>
<dbReference type="PANTHER" id="PTHR11240:SF22">
    <property type="entry name" value="RIBONUCLEASE T2"/>
    <property type="match status" value="1"/>
</dbReference>
<name>A0A8J2EBG0_COTCN</name>